<dbReference type="InterPro" id="IPR038538">
    <property type="entry name" value="MTERF_sf"/>
</dbReference>
<dbReference type="SMART" id="SM00733">
    <property type="entry name" value="Mterf"/>
    <property type="match status" value="6"/>
</dbReference>
<feature type="region of interest" description="Disordered" evidence="4">
    <location>
        <begin position="46"/>
        <end position="80"/>
    </location>
</feature>
<gene>
    <name evidence="5" type="ORF">ILEXP_LOCUS50808</name>
</gene>
<dbReference type="PANTHER" id="PTHR13068:SF46">
    <property type="entry name" value="OS03G0360600 PROTEIN"/>
    <property type="match status" value="1"/>
</dbReference>
<accession>A0ABC8UIB7</accession>
<dbReference type="AlphaFoldDB" id="A0ABC8UIB7"/>
<evidence type="ECO:0000256" key="2">
    <source>
        <dbReference type="ARBA" id="ARBA00022472"/>
    </source>
</evidence>
<feature type="compositionally biased region" description="Polar residues" evidence="4">
    <location>
        <begin position="48"/>
        <end position="77"/>
    </location>
</feature>
<evidence type="ECO:0000256" key="4">
    <source>
        <dbReference type="SAM" id="MobiDB-lite"/>
    </source>
</evidence>
<keyword evidence="2" id="KW-0806">Transcription termination</keyword>
<keyword evidence="2" id="KW-0805">Transcription regulation</keyword>
<dbReference type="GO" id="GO:0006353">
    <property type="term" value="P:DNA-templated transcription termination"/>
    <property type="evidence" value="ECO:0007669"/>
    <property type="project" value="UniProtKB-KW"/>
</dbReference>
<evidence type="ECO:0000256" key="1">
    <source>
        <dbReference type="ARBA" id="ARBA00007692"/>
    </source>
</evidence>
<comment type="caution">
    <text evidence="5">The sequence shown here is derived from an EMBL/GenBank/DDBJ whole genome shotgun (WGS) entry which is preliminary data.</text>
</comment>
<evidence type="ECO:0000256" key="3">
    <source>
        <dbReference type="ARBA" id="ARBA00022946"/>
    </source>
</evidence>
<comment type="similarity">
    <text evidence="1">Belongs to the mTERF family.</text>
</comment>
<keyword evidence="6" id="KW-1185">Reference proteome</keyword>
<name>A0ABC8UIB7_9AQUA</name>
<organism evidence="5 6">
    <name type="scientific">Ilex paraguariensis</name>
    <name type="common">yerba mate</name>
    <dbReference type="NCBI Taxonomy" id="185542"/>
    <lineage>
        <taxon>Eukaryota</taxon>
        <taxon>Viridiplantae</taxon>
        <taxon>Streptophyta</taxon>
        <taxon>Embryophyta</taxon>
        <taxon>Tracheophyta</taxon>
        <taxon>Spermatophyta</taxon>
        <taxon>Magnoliopsida</taxon>
        <taxon>eudicotyledons</taxon>
        <taxon>Gunneridae</taxon>
        <taxon>Pentapetalae</taxon>
        <taxon>asterids</taxon>
        <taxon>campanulids</taxon>
        <taxon>Aquifoliales</taxon>
        <taxon>Aquifoliaceae</taxon>
        <taxon>Ilex</taxon>
    </lineage>
</organism>
<keyword evidence="3" id="KW-0809">Transit peptide</keyword>
<sequence>MQQTLHLYSAHNATFPTTRFPFNHPNFLSLPRLTYLHLPHLSSSKSPTISLPPNSSQTHSVSLTLQKPQPQLQNHPVPTNPNPQFEEKMIYLASMDIDLLTLVTTNPPLASVPINQIKSIVEYLHSIGLTTTDLRRIFSMCPEILTQNLTTIVPVITFLLREARINGKDLRHVIHRRPRLLTCGVATRLRPTLFFLHSTIGLEDVRKQTSLLSCSVEQKFVPRIDYFQKLGFSYRETISMFRRFPSLFCYSIESNFEPKFDYFVVEMGRDMKELKDFPQYFSFSLENRIKPRHRKCVEKRVCLSLPEMLKSSEERFKERLEVCYSSSMPQEIFFGK</sequence>
<protein>
    <submittedName>
        <fullName evidence="5">Uncharacterized protein</fullName>
    </submittedName>
</protein>
<keyword evidence="2" id="KW-0804">Transcription</keyword>
<dbReference type="InterPro" id="IPR003690">
    <property type="entry name" value="MTERF"/>
</dbReference>
<evidence type="ECO:0000313" key="6">
    <source>
        <dbReference type="Proteomes" id="UP001642360"/>
    </source>
</evidence>
<dbReference type="EMBL" id="CAUOFW020007835">
    <property type="protein sequence ID" value="CAK9180781.1"/>
    <property type="molecule type" value="Genomic_DNA"/>
</dbReference>
<dbReference type="PANTHER" id="PTHR13068">
    <property type="entry name" value="CGI-12 PROTEIN-RELATED"/>
    <property type="match status" value="1"/>
</dbReference>
<dbReference type="Gene3D" id="1.25.70.10">
    <property type="entry name" value="Transcription termination factor 3, mitochondrial"/>
    <property type="match status" value="1"/>
</dbReference>
<dbReference type="Pfam" id="PF02536">
    <property type="entry name" value="mTERF"/>
    <property type="match status" value="1"/>
</dbReference>
<evidence type="ECO:0000313" key="5">
    <source>
        <dbReference type="EMBL" id="CAK9180781.1"/>
    </source>
</evidence>
<reference evidence="5 6" key="1">
    <citation type="submission" date="2024-02" db="EMBL/GenBank/DDBJ databases">
        <authorList>
            <person name="Vignale AGUSTIN F."/>
            <person name="Sosa J E."/>
            <person name="Modenutti C."/>
        </authorList>
    </citation>
    <scope>NUCLEOTIDE SEQUENCE [LARGE SCALE GENOMIC DNA]</scope>
</reference>
<proteinExistence type="inferred from homology"/>
<dbReference type="Proteomes" id="UP001642360">
    <property type="component" value="Unassembled WGS sequence"/>
</dbReference>